<comment type="caution">
    <text evidence="3">The sequence shown here is derived from an EMBL/GenBank/DDBJ whole genome shotgun (WGS) entry which is preliminary data.</text>
</comment>
<proteinExistence type="predicted"/>
<dbReference type="OrthoDB" id="25029at2759"/>
<accession>A0A6A4WRG5</accession>
<protein>
    <recommendedName>
        <fullName evidence="1">RNA 3'-terminal phosphate cyclase</fullName>
    </recommendedName>
</protein>
<evidence type="ECO:0000256" key="1">
    <source>
        <dbReference type="ARBA" id="ARBA00021428"/>
    </source>
</evidence>
<dbReference type="Proteomes" id="UP000440578">
    <property type="component" value="Unassembled WGS sequence"/>
</dbReference>
<dbReference type="GO" id="GO:0006396">
    <property type="term" value="P:RNA processing"/>
    <property type="evidence" value="ECO:0007669"/>
    <property type="project" value="InterPro"/>
</dbReference>
<dbReference type="GO" id="GO:0003963">
    <property type="term" value="F:RNA-3'-phosphate cyclase activity"/>
    <property type="evidence" value="ECO:0007669"/>
    <property type="project" value="TreeGrafter"/>
</dbReference>
<dbReference type="InterPro" id="IPR000228">
    <property type="entry name" value="RNA3'_term_phos_cyc"/>
</dbReference>
<dbReference type="AlphaFoldDB" id="A0A6A4WRG5"/>
<feature type="domain" description="RNA 3'-terminal phosphate cyclase" evidence="2">
    <location>
        <begin position="5"/>
        <end position="47"/>
    </location>
</feature>
<keyword evidence="4" id="KW-1185">Reference proteome</keyword>
<name>A0A6A4WRG5_AMPAM</name>
<dbReference type="InterPro" id="IPR023797">
    <property type="entry name" value="RNA3'_phos_cyclase_dom"/>
</dbReference>
<dbReference type="Pfam" id="PF01137">
    <property type="entry name" value="RTC"/>
    <property type="match status" value="1"/>
</dbReference>
<dbReference type="EMBL" id="VIIS01000674">
    <property type="protein sequence ID" value="KAF0306354.1"/>
    <property type="molecule type" value="Genomic_DNA"/>
</dbReference>
<dbReference type="Gene3D" id="3.65.10.20">
    <property type="entry name" value="RNA 3'-terminal phosphate cyclase domain"/>
    <property type="match status" value="1"/>
</dbReference>
<organism evidence="3 4">
    <name type="scientific">Amphibalanus amphitrite</name>
    <name type="common">Striped barnacle</name>
    <name type="synonym">Balanus amphitrite</name>
    <dbReference type="NCBI Taxonomy" id="1232801"/>
    <lineage>
        <taxon>Eukaryota</taxon>
        <taxon>Metazoa</taxon>
        <taxon>Ecdysozoa</taxon>
        <taxon>Arthropoda</taxon>
        <taxon>Crustacea</taxon>
        <taxon>Multicrustacea</taxon>
        <taxon>Cirripedia</taxon>
        <taxon>Thoracica</taxon>
        <taxon>Thoracicalcarea</taxon>
        <taxon>Balanomorpha</taxon>
        <taxon>Balanoidea</taxon>
        <taxon>Balanidae</taxon>
        <taxon>Amphibalaninae</taxon>
        <taxon>Amphibalanus</taxon>
    </lineage>
</organism>
<dbReference type="PANTHER" id="PTHR11096:SF0">
    <property type="entry name" value="RNA 3'-TERMINAL PHOSPHATE CYCLASE"/>
    <property type="match status" value="1"/>
</dbReference>
<gene>
    <name evidence="3" type="primary">RTCA</name>
    <name evidence="3" type="ORF">FJT64_022149</name>
</gene>
<evidence type="ECO:0000313" key="3">
    <source>
        <dbReference type="EMBL" id="KAF0306354.1"/>
    </source>
</evidence>
<dbReference type="PANTHER" id="PTHR11096">
    <property type="entry name" value="RNA 3' TERMINAL PHOSPHATE CYCLASE"/>
    <property type="match status" value="1"/>
</dbReference>
<dbReference type="InterPro" id="IPR037136">
    <property type="entry name" value="RNA3'_phos_cyclase_dom_sf"/>
</dbReference>
<sequence>MALFCRQCVILMALAAGRSRIRTVKPTLHTETAIHIAERLTQAKFSVEKCDSESGDSYIIECEGIGHCRDRQDPET</sequence>
<reference evidence="3 4" key="1">
    <citation type="submission" date="2019-07" db="EMBL/GenBank/DDBJ databases">
        <title>Draft genome assembly of a fouling barnacle, Amphibalanus amphitrite (Darwin, 1854): The first reference genome for Thecostraca.</title>
        <authorList>
            <person name="Kim W."/>
        </authorList>
    </citation>
    <scope>NUCLEOTIDE SEQUENCE [LARGE SCALE GENOMIC DNA]</scope>
    <source>
        <strain evidence="3">SNU_AA5</strain>
        <tissue evidence="3">Soma without cirri and trophi</tissue>
    </source>
</reference>
<dbReference type="GO" id="GO:0005634">
    <property type="term" value="C:nucleus"/>
    <property type="evidence" value="ECO:0007669"/>
    <property type="project" value="TreeGrafter"/>
</dbReference>
<evidence type="ECO:0000313" key="4">
    <source>
        <dbReference type="Proteomes" id="UP000440578"/>
    </source>
</evidence>
<evidence type="ECO:0000259" key="2">
    <source>
        <dbReference type="Pfam" id="PF01137"/>
    </source>
</evidence>